<dbReference type="RefSeq" id="WP_023405029.1">
    <property type="nucleotide sequence ID" value="NZ_BAUJ01000054.1"/>
</dbReference>
<reference evidence="1 2" key="1">
    <citation type="submission" date="2013-11" db="EMBL/GenBank/DDBJ databases">
        <title>Whole genome shotgun sequence of Vibrio halioticoli NBRC 102217.</title>
        <authorList>
            <person name="Isaki S."/>
            <person name="Kimura A."/>
            <person name="Ohji S."/>
            <person name="Hosoyama A."/>
            <person name="Fujita N."/>
            <person name="Hashimoto M."/>
            <person name="Hosoyama Y."/>
            <person name="Yamazoe A."/>
        </authorList>
    </citation>
    <scope>NUCLEOTIDE SEQUENCE [LARGE SCALE GENOMIC DNA]</scope>
    <source>
        <strain evidence="1 2">NBRC 102217</strain>
    </source>
</reference>
<evidence type="ECO:0000313" key="2">
    <source>
        <dbReference type="Proteomes" id="UP000017800"/>
    </source>
</evidence>
<dbReference type="EMBL" id="BAUJ01000054">
    <property type="protein sequence ID" value="GAD90713.1"/>
    <property type="molecule type" value="Genomic_DNA"/>
</dbReference>
<proteinExistence type="predicted"/>
<organism evidence="1 2">
    <name type="scientific">Vibrio halioticoli NBRC 102217</name>
    <dbReference type="NCBI Taxonomy" id="1219072"/>
    <lineage>
        <taxon>Bacteria</taxon>
        <taxon>Pseudomonadati</taxon>
        <taxon>Pseudomonadota</taxon>
        <taxon>Gammaproteobacteria</taxon>
        <taxon>Vibrionales</taxon>
        <taxon>Vibrionaceae</taxon>
        <taxon>Vibrio</taxon>
    </lineage>
</organism>
<comment type="caution">
    <text evidence="1">The sequence shown here is derived from an EMBL/GenBank/DDBJ whole genome shotgun (WGS) entry which is preliminary data.</text>
</comment>
<gene>
    <name evidence="1" type="ORF">VHA01S_054_00070</name>
</gene>
<protein>
    <submittedName>
        <fullName evidence="1">Uncharacterized protein</fullName>
    </submittedName>
</protein>
<accession>V5FG38</accession>
<sequence>MEQNITATPVASDNTATVESSQVQETLKQVRHHLYQVMAPNWKSGYVTEKVMYQLMSNRLGYEFSIENVASVEEGRAAYRWAQYFNKMFEDERQIMSNW</sequence>
<dbReference type="OrthoDB" id="7132170at2"/>
<dbReference type="Proteomes" id="UP000017800">
    <property type="component" value="Unassembled WGS sequence"/>
</dbReference>
<name>V5FG38_9VIBR</name>
<keyword evidence="2" id="KW-1185">Reference proteome</keyword>
<dbReference type="AlphaFoldDB" id="V5FG38"/>
<evidence type="ECO:0000313" key="1">
    <source>
        <dbReference type="EMBL" id="GAD90713.1"/>
    </source>
</evidence>